<dbReference type="InterPro" id="IPR011009">
    <property type="entry name" value="Kinase-like_dom_sf"/>
</dbReference>
<sequence length="544" mass="61726">MAGRLLKVSSLATAVFASSGFYLYTRQLDLNDLSVIRFGRAAAATAVISYDYLTAFKHVEYGTEEYWALKSKVHLRSAERLRDLCCANRGTFIKVGQHLGALDYLLPEEYTSTLKVLHSRAPQSTMEEIQQVIREDLGKELSELFVSFEEKPQGAASLAQVHKAVLHDGRTVAVKVQHPKVQRQSSKDIAVIEVLLRAVHWLFPDFAFMWLVEEAKKNMPLELDFLNEGRNAEKVTKMLAHFPFLKVPVIHWHLSTKRILTMEFAEGGQVNDRDYMKKHGISVNEISESLGKMYSEMIFVHGFVHCDPHPGNVLVRKCPQSKKTEIVLLDHGLYQVLQPDFRLDYCRLWQALIKGDMPGVERYSRRLGAGALYPLFACVLTARSWTAVNAGISSVPVTHSEDVEIRTNASLYLPQISELLNRVPRQMLLLLKTNDLLRGIETTLQTRASSSSFINMSRCCIRAMARSERLSSFLCRSKILFYYEQHQGILQCHLIPTPQLQRAVLTAALSHCRRAFSTTHTVFMCCQQPELAPLRHVAPFFLCS</sequence>
<evidence type="ECO:0000256" key="1">
    <source>
        <dbReference type="ARBA" id="ARBA00009670"/>
    </source>
</evidence>
<dbReference type="GO" id="GO:0005743">
    <property type="term" value="C:mitochondrial inner membrane"/>
    <property type="evidence" value="ECO:0007669"/>
    <property type="project" value="TreeGrafter"/>
</dbReference>
<dbReference type="InterPro" id="IPR051130">
    <property type="entry name" value="Mito_struct-func_regulator"/>
</dbReference>
<dbReference type="Gene3D" id="1.10.510.10">
    <property type="entry name" value="Transferase(Phosphotransferase) domain 1"/>
    <property type="match status" value="1"/>
</dbReference>
<evidence type="ECO:0000256" key="3">
    <source>
        <dbReference type="ARBA" id="ARBA00045626"/>
    </source>
</evidence>
<dbReference type="GeneTree" id="ENSGT00940000158221"/>
<organism evidence="5 6">
    <name type="scientific">Dicentrarchus labrax</name>
    <name type="common">European seabass</name>
    <name type="synonym">Morone labrax</name>
    <dbReference type="NCBI Taxonomy" id="13489"/>
    <lineage>
        <taxon>Eukaryota</taxon>
        <taxon>Metazoa</taxon>
        <taxon>Chordata</taxon>
        <taxon>Craniata</taxon>
        <taxon>Vertebrata</taxon>
        <taxon>Euteleostomi</taxon>
        <taxon>Actinopterygii</taxon>
        <taxon>Neopterygii</taxon>
        <taxon>Teleostei</taxon>
        <taxon>Neoteleostei</taxon>
        <taxon>Acanthomorphata</taxon>
        <taxon>Eupercaria</taxon>
        <taxon>Moronidae</taxon>
        <taxon>Dicentrarchus</taxon>
    </lineage>
</organism>
<comment type="function">
    <text evidence="3">Appears to be essential for maintaining mitochondrial cristae formation and mitochondrial function by acting via YME1L1 in a kinase-independent manner to regulate essential mitochondrial structural proteins OPA1 and IMMT. The action of this enzyme is not yet clear. It is not known if it has protein kinase activity and what type of substrate it would phosphorylate (Ser, Thr or Tyr).</text>
</comment>
<reference evidence="5" key="1">
    <citation type="submission" date="2025-08" db="UniProtKB">
        <authorList>
            <consortium name="Ensembl"/>
        </authorList>
    </citation>
    <scope>IDENTIFICATION</scope>
</reference>
<evidence type="ECO:0000256" key="2">
    <source>
        <dbReference type="ARBA" id="ARBA00040082"/>
    </source>
</evidence>
<dbReference type="PANTHER" id="PTHR43173:SF19">
    <property type="entry name" value="AARF DOMAIN-CONTAINING PROTEIN KINASE 1"/>
    <property type="match status" value="1"/>
</dbReference>
<dbReference type="Ensembl" id="ENSDLAT00005084906.1">
    <property type="protein sequence ID" value="ENSDLAP00005066672.1"/>
    <property type="gene ID" value="ENSDLAG00005004155.2"/>
</dbReference>
<dbReference type="CDD" id="cd13969">
    <property type="entry name" value="ADCK1-like"/>
    <property type="match status" value="1"/>
</dbReference>
<feature type="domain" description="ABC1 atypical kinase-like" evidence="4">
    <location>
        <begin position="117"/>
        <end position="363"/>
    </location>
</feature>
<keyword evidence="6" id="KW-1185">Reference proteome</keyword>
<accession>A0A8P4G693</accession>
<dbReference type="AlphaFoldDB" id="A0A8P4G693"/>
<reference evidence="5" key="2">
    <citation type="submission" date="2025-09" db="UniProtKB">
        <authorList>
            <consortium name="Ensembl"/>
        </authorList>
    </citation>
    <scope>IDENTIFICATION</scope>
</reference>
<dbReference type="GO" id="GO:0055088">
    <property type="term" value="P:lipid homeostasis"/>
    <property type="evidence" value="ECO:0007669"/>
    <property type="project" value="TreeGrafter"/>
</dbReference>
<name>A0A8P4G693_DICLA</name>
<evidence type="ECO:0000313" key="5">
    <source>
        <dbReference type="Ensembl" id="ENSDLAP00005066672.1"/>
    </source>
</evidence>
<dbReference type="SUPFAM" id="SSF56112">
    <property type="entry name" value="Protein kinase-like (PK-like)"/>
    <property type="match status" value="1"/>
</dbReference>
<dbReference type="Pfam" id="PF03109">
    <property type="entry name" value="ABC1"/>
    <property type="match status" value="1"/>
</dbReference>
<evidence type="ECO:0000259" key="4">
    <source>
        <dbReference type="Pfam" id="PF03109"/>
    </source>
</evidence>
<dbReference type="PANTHER" id="PTHR43173">
    <property type="entry name" value="ABC1 FAMILY PROTEIN"/>
    <property type="match status" value="1"/>
</dbReference>
<dbReference type="Proteomes" id="UP000694389">
    <property type="component" value="Unassembled WGS sequence"/>
</dbReference>
<evidence type="ECO:0000313" key="6">
    <source>
        <dbReference type="Proteomes" id="UP000694389"/>
    </source>
</evidence>
<dbReference type="InterPro" id="IPR045307">
    <property type="entry name" value="ADCK1_dom"/>
</dbReference>
<gene>
    <name evidence="5" type="primary">adck1</name>
</gene>
<comment type="similarity">
    <text evidence="1">Belongs to the protein kinase superfamily. ADCK protein kinase family.</text>
</comment>
<proteinExistence type="inferred from homology"/>
<dbReference type="InterPro" id="IPR004147">
    <property type="entry name" value="ABC1_dom"/>
</dbReference>
<protein>
    <recommendedName>
        <fullName evidence="2">AarF domain-containing protein kinase 1</fullName>
    </recommendedName>
</protein>
<dbReference type="GO" id="GO:0007005">
    <property type="term" value="P:mitochondrion organization"/>
    <property type="evidence" value="ECO:0007669"/>
    <property type="project" value="TreeGrafter"/>
</dbReference>